<dbReference type="InterPro" id="IPR023193">
    <property type="entry name" value="EPSP_synthase_CS"/>
</dbReference>
<feature type="binding site" evidence="7">
    <location>
        <position position="104"/>
    </location>
    <ligand>
        <name>phosphoenolpyruvate</name>
        <dbReference type="ChEBI" id="CHEBI:58702"/>
    </ligand>
</feature>
<feature type="binding site" evidence="7">
    <location>
        <position position="327"/>
    </location>
    <ligand>
        <name>3-phosphoshikimate</name>
        <dbReference type="ChEBI" id="CHEBI:145989"/>
    </ligand>
</feature>
<comment type="function">
    <text evidence="7">Catalyzes the transfer of the enolpyruvyl moiety of phosphoenolpyruvate (PEP) to the 5-hydroxyl of shikimate-3-phosphate (S3P) to produce enolpyruvyl shikimate-3-phosphate and inorganic phosphate.</text>
</comment>
<dbReference type="GO" id="GO:0003866">
    <property type="term" value="F:3-phosphoshikimate 1-carboxyvinyltransferase activity"/>
    <property type="evidence" value="ECO:0007669"/>
    <property type="project" value="UniProtKB-UniRule"/>
</dbReference>
<evidence type="ECO:0000313" key="10">
    <source>
        <dbReference type="EMBL" id="CAI2796999.1"/>
    </source>
</evidence>
<accession>C3KAY1</accession>
<dbReference type="HOGENOM" id="CLU_024321_0_0_6"/>
<evidence type="ECO:0000256" key="1">
    <source>
        <dbReference type="ARBA" id="ARBA00004811"/>
    </source>
</evidence>
<feature type="binding site" evidence="7">
    <location>
        <position position="331"/>
    </location>
    <ligand>
        <name>3-phosphoshikimate</name>
        <dbReference type="ChEBI" id="CHEBI:145989"/>
    </ligand>
</feature>
<comment type="pathway">
    <text evidence="1 7">Metabolic intermediate biosynthesis; chorismate biosynthesis; chorismate from D-erythrose 4-phosphate and phosphoenolpyruvate: step 6/7.</text>
</comment>
<evidence type="ECO:0000256" key="8">
    <source>
        <dbReference type="SAM" id="MobiDB-lite"/>
    </source>
</evidence>
<dbReference type="InterPro" id="IPR006264">
    <property type="entry name" value="EPSP_synthase"/>
</dbReference>
<dbReference type="Proteomes" id="UP001152918">
    <property type="component" value="Chromosome"/>
</dbReference>
<dbReference type="EC" id="2.5.1.19" evidence="7"/>
<dbReference type="PANTHER" id="PTHR21090:SF5">
    <property type="entry name" value="PENTAFUNCTIONAL AROM POLYPEPTIDE"/>
    <property type="match status" value="1"/>
</dbReference>
<reference evidence="10" key="2">
    <citation type="submission" date="2023-10" db="EMBL/GenBank/DDBJ databases">
        <authorList>
            <person name="Fortmann-Grote C."/>
        </authorList>
    </citation>
    <scope>NUCLEOTIDE SEQUENCE</scope>
    <source>
        <strain evidence="10">SBW25</strain>
    </source>
</reference>
<feature type="binding site" evidence="7">
    <location>
        <position position="178"/>
    </location>
    <ligand>
        <name>3-phosphoshikimate</name>
        <dbReference type="ChEBI" id="CHEBI:145989"/>
    </ligand>
</feature>
<keyword evidence="7" id="KW-0963">Cytoplasm</keyword>
<feature type="binding site" evidence="7">
    <location>
        <position position="132"/>
    </location>
    <ligand>
        <name>phosphoenolpyruvate</name>
        <dbReference type="ChEBI" id="CHEBI:58702"/>
    </ligand>
</feature>
<feature type="binding site" evidence="7">
    <location>
        <position position="33"/>
    </location>
    <ligand>
        <name>phosphoenolpyruvate</name>
        <dbReference type="ChEBI" id="CHEBI:58702"/>
    </ligand>
</feature>
<dbReference type="CDD" id="cd01556">
    <property type="entry name" value="EPSP_synthase"/>
    <property type="match status" value="1"/>
</dbReference>
<feature type="binding site" evidence="7">
    <location>
        <position position="179"/>
    </location>
    <ligand>
        <name>3-phosphoshikimate</name>
        <dbReference type="ChEBI" id="CHEBI:145989"/>
    </ligand>
</feature>
<dbReference type="InterPro" id="IPR001986">
    <property type="entry name" value="Enolpyruvate_Tfrase_dom"/>
</dbReference>
<feature type="binding site" evidence="7">
    <location>
        <position position="382"/>
    </location>
    <ligand>
        <name>phosphoenolpyruvate</name>
        <dbReference type="ChEBI" id="CHEBI:58702"/>
    </ligand>
</feature>
<dbReference type="GO" id="GO:0008652">
    <property type="term" value="P:amino acid biosynthetic process"/>
    <property type="evidence" value="ECO:0007669"/>
    <property type="project" value="UniProtKB-KW"/>
</dbReference>
<evidence type="ECO:0000256" key="6">
    <source>
        <dbReference type="ARBA" id="ARBA00044633"/>
    </source>
</evidence>
<keyword evidence="5 7" id="KW-0057">Aromatic amino acid biosynthesis</keyword>
<feature type="region of interest" description="Disordered" evidence="8">
    <location>
        <begin position="1"/>
        <end position="30"/>
    </location>
</feature>
<feature type="binding site" evidence="7">
    <location>
        <position position="407"/>
    </location>
    <ligand>
        <name>phosphoenolpyruvate</name>
        <dbReference type="ChEBI" id="CHEBI:58702"/>
    </ligand>
</feature>
<dbReference type="AlphaFoldDB" id="C3KAY1"/>
<comment type="similarity">
    <text evidence="2 7">Belongs to the EPSP synthase family.</text>
</comment>
<proteinExistence type="inferred from homology"/>
<dbReference type="PANTHER" id="PTHR21090">
    <property type="entry name" value="AROM/DEHYDROQUINATE SYNTHASE"/>
    <property type="match status" value="1"/>
</dbReference>
<comment type="caution">
    <text evidence="7">Lacks conserved residue(s) required for the propagation of feature annotation.</text>
</comment>
<dbReference type="EMBL" id="AM181176">
    <property type="protein sequence ID" value="CAY49004.1"/>
    <property type="molecule type" value="Genomic_DNA"/>
</dbReference>
<dbReference type="PROSITE" id="PS00104">
    <property type="entry name" value="EPSP_SYNTHASE_1"/>
    <property type="match status" value="1"/>
</dbReference>
<dbReference type="KEGG" id="pfs:PFLU_2774"/>
<reference evidence="11" key="1">
    <citation type="journal article" date="2009" name="Genome Biol.">
        <title>Genomic and genetic analyses of diversity and plant interactions of Pseudomonas fluorescens.</title>
        <authorList>
            <person name="Silby M.W."/>
            <person name="Cerdeno-Tarraga A.M."/>
            <person name="Vernikos G.S."/>
            <person name="Giddens S.R."/>
            <person name="Jackson R.W."/>
            <person name="Preston G.M."/>
            <person name="Zhang X.X."/>
            <person name="Moon C.D."/>
            <person name="Gehrig S.M."/>
            <person name="Godfrey S.A."/>
            <person name="Knight C.G."/>
            <person name="Malone J.G."/>
            <person name="Robinson Z."/>
            <person name="Spiers A.J."/>
            <person name="Harris S."/>
            <person name="Challis G.L."/>
            <person name="Yaxley A.M."/>
            <person name="Harris D."/>
            <person name="Seeger K."/>
            <person name="Murphy L."/>
            <person name="Rutter S."/>
            <person name="Squares R."/>
            <person name="Quail M.A."/>
            <person name="Saunders E."/>
            <person name="Mavromatis K."/>
            <person name="Brettin T.S."/>
            <person name="Bentley S.D."/>
            <person name="Hothersall J."/>
            <person name="Stephens E."/>
            <person name="Thomas C.M."/>
            <person name="Parkhill J."/>
            <person name="Levy S.B."/>
            <person name="Rainey P.B."/>
            <person name="Thomson N.R."/>
        </authorList>
    </citation>
    <scope>NUCLEOTIDE SEQUENCE [LARGE SCALE GENOMIC DNA]</scope>
    <source>
        <strain evidence="11">SBW25</strain>
    </source>
</reference>
<evidence type="ECO:0000259" key="9">
    <source>
        <dbReference type="Pfam" id="PF00275"/>
    </source>
</evidence>
<comment type="subcellular location">
    <subcellularLocation>
        <location evidence="7">Cytoplasm</location>
    </subcellularLocation>
</comment>
<evidence type="ECO:0000313" key="11">
    <source>
        <dbReference type="EMBL" id="CAY49004.1"/>
    </source>
</evidence>
<feature type="binding site" evidence="7">
    <location>
        <position position="304"/>
    </location>
    <ligand>
        <name>3-phosphoshikimate</name>
        <dbReference type="ChEBI" id="CHEBI:145989"/>
    </ligand>
</feature>
<feature type="binding site" evidence="7">
    <location>
        <position position="33"/>
    </location>
    <ligand>
        <name>3-phosphoshikimate</name>
        <dbReference type="ChEBI" id="CHEBI:145989"/>
    </ligand>
</feature>
<dbReference type="GO" id="GO:0005737">
    <property type="term" value="C:cytoplasm"/>
    <property type="evidence" value="ECO:0007669"/>
    <property type="project" value="UniProtKB-SubCell"/>
</dbReference>
<dbReference type="eggNOG" id="COG0128">
    <property type="taxonomic scope" value="Bacteria"/>
</dbReference>
<feature type="compositionally biased region" description="Polar residues" evidence="8">
    <location>
        <begin position="1"/>
        <end position="18"/>
    </location>
</feature>
<dbReference type="InterPro" id="IPR013792">
    <property type="entry name" value="RNA3'P_cycl/enolpyr_Trfase_a/b"/>
</dbReference>
<dbReference type="Gene3D" id="3.65.10.10">
    <property type="entry name" value="Enolpyruvate transferase domain"/>
    <property type="match status" value="2"/>
</dbReference>
<dbReference type="EMBL" id="OV986001">
    <property type="protein sequence ID" value="CAI2796999.1"/>
    <property type="molecule type" value="Genomic_DNA"/>
</dbReference>
<evidence type="ECO:0000256" key="4">
    <source>
        <dbReference type="ARBA" id="ARBA00022679"/>
    </source>
</evidence>
<evidence type="ECO:0000256" key="7">
    <source>
        <dbReference type="HAMAP-Rule" id="MF_00210"/>
    </source>
</evidence>
<evidence type="ECO:0000256" key="2">
    <source>
        <dbReference type="ARBA" id="ARBA00009948"/>
    </source>
</evidence>
<feature type="domain" description="Enolpyruvate transferase" evidence="9">
    <location>
        <begin position="20"/>
        <end position="416"/>
    </location>
</feature>
<comment type="subunit">
    <text evidence="7">Monomer.</text>
</comment>
<dbReference type="InterPro" id="IPR036968">
    <property type="entry name" value="Enolpyruvate_Tfrase_sf"/>
</dbReference>
<dbReference type="Pfam" id="PF00275">
    <property type="entry name" value="EPSP_synthase"/>
    <property type="match status" value="1"/>
</dbReference>
<dbReference type="SUPFAM" id="SSF55205">
    <property type="entry name" value="EPT/RTPC-like"/>
    <property type="match status" value="1"/>
</dbReference>
<feature type="binding site" evidence="7">
    <location>
        <position position="34"/>
    </location>
    <ligand>
        <name>3-phosphoshikimate</name>
        <dbReference type="ChEBI" id="CHEBI:145989"/>
    </ligand>
</feature>
<feature type="active site" description="Proton acceptor" evidence="7">
    <location>
        <position position="304"/>
    </location>
</feature>
<feature type="binding site" evidence="7">
    <location>
        <position position="177"/>
    </location>
    <ligand>
        <name>3-phosphoshikimate</name>
        <dbReference type="ChEBI" id="CHEBI:145989"/>
    </ligand>
</feature>
<dbReference type="HAMAP" id="MF_00210">
    <property type="entry name" value="EPSP_synth"/>
    <property type="match status" value="1"/>
</dbReference>
<comment type="catalytic activity">
    <reaction evidence="6">
        <text>3-phosphoshikimate + phosphoenolpyruvate = 5-O-(1-carboxyvinyl)-3-phosphoshikimate + phosphate</text>
        <dbReference type="Rhea" id="RHEA:21256"/>
        <dbReference type="ChEBI" id="CHEBI:43474"/>
        <dbReference type="ChEBI" id="CHEBI:57701"/>
        <dbReference type="ChEBI" id="CHEBI:58702"/>
        <dbReference type="ChEBI" id="CHEBI:145989"/>
        <dbReference type="EC" id="2.5.1.19"/>
    </reaction>
    <physiologicalReaction direction="left-to-right" evidence="6">
        <dbReference type="Rhea" id="RHEA:21257"/>
    </physiologicalReaction>
</comment>
<keyword evidence="4 7" id="KW-0808">Transferase</keyword>
<name>C3KAY1_PSEFS</name>
<dbReference type="UniPathway" id="UPA00053">
    <property type="reaction ID" value="UER00089"/>
</dbReference>
<protein>
    <recommendedName>
        <fullName evidence="7">3-phosphoshikimate 1-carboxyvinyltransferase</fullName>
        <ecNumber evidence="7">2.5.1.19</ecNumber>
    </recommendedName>
    <alternativeName>
        <fullName evidence="7">5-enolpyruvylshikimate-3-phosphate synthase</fullName>
        <shortName evidence="7">EPSP synthase</shortName>
        <shortName evidence="7">EPSPS</shortName>
    </alternativeName>
</protein>
<evidence type="ECO:0000256" key="3">
    <source>
        <dbReference type="ARBA" id="ARBA00022605"/>
    </source>
</evidence>
<evidence type="ECO:0000256" key="5">
    <source>
        <dbReference type="ARBA" id="ARBA00023141"/>
    </source>
</evidence>
<gene>
    <name evidence="7" type="primary">aroA</name>
    <name evidence="11" type="ordered locus">PFLU_2774</name>
</gene>
<dbReference type="PIRSF" id="PIRSF000505">
    <property type="entry name" value="EPSPS"/>
    <property type="match status" value="1"/>
</dbReference>
<organism evidence="11">
    <name type="scientific">Pseudomonas fluorescens (strain SBW25)</name>
    <dbReference type="NCBI Taxonomy" id="216595"/>
    <lineage>
        <taxon>Bacteria</taxon>
        <taxon>Pseudomonadati</taxon>
        <taxon>Pseudomonadota</taxon>
        <taxon>Gammaproteobacteria</taxon>
        <taxon>Pseudomonadales</taxon>
        <taxon>Pseudomonadaceae</taxon>
        <taxon>Pseudomonas</taxon>
    </lineage>
</organism>
<dbReference type="GO" id="GO:0009423">
    <property type="term" value="P:chorismate biosynthetic process"/>
    <property type="evidence" value="ECO:0007669"/>
    <property type="project" value="UniProtKB-UniRule"/>
</dbReference>
<keyword evidence="3 7" id="KW-0028">Amino-acid biosynthesis</keyword>
<feature type="binding site" evidence="7">
    <location>
        <position position="38"/>
    </location>
    <ligand>
        <name>3-phosphoshikimate</name>
        <dbReference type="ChEBI" id="CHEBI:145989"/>
    </ligand>
</feature>
<sequence>MNQEPCTLSSQKTVTVTPPNAPLNGKVAPPGSKSITNRALLLAALAKGTSRLSGALKSDDTRHMSVALRQMGVTIDEPDDTTFVVTGQGKLQLPPQPLFLGNAGTAMRFLTAAVATVEGTVVLDGDDYMQKRPIGPLLETLGQNGIQVDSPTGCPPVTVHGVGKIKAKRFEIDGGLSSQYVSALLMLAACGEAPIEVALTGKDIGARGYVDLTLDCMRAFGAQVEAVNDTTWRVAPGGYTAHDYLIEPDASAATYLWAAEVLTGGRIDIGVAAQDFTQPDAKAQAVIAQFPNMQATVVGSQMQDAIPTLAVLAAFNNTPVRFTELANLRVKECDRVQALHDGLNEIRPGLATIEGDDLLVASDPALAGTSCTALIDTHADHRIAMCFALAGLKVSGVKIQDPDCVGKTYPEYWNALGSLGVQLTY</sequence>
<dbReference type="GO" id="GO:0009073">
    <property type="term" value="P:aromatic amino acid family biosynthetic process"/>
    <property type="evidence" value="ECO:0007669"/>
    <property type="project" value="UniProtKB-KW"/>
</dbReference>
<feature type="binding site" evidence="7">
    <location>
        <position position="179"/>
    </location>
    <ligand>
        <name>phosphoenolpyruvate</name>
        <dbReference type="ChEBI" id="CHEBI:58702"/>
    </ligand>
</feature>
<feature type="binding site" evidence="7">
    <location>
        <position position="335"/>
    </location>
    <ligand>
        <name>phosphoenolpyruvate</name>
        <dbReference type="ChEBI" id="CHEBI:58702"/>
    </ligand>
</feature>